<keyword evidence="2" id="KW-1185">Reference proteome</keyword>
<accession>A0A5B7DH73</accession>
<reference evidence="1 2" key="1">
    <citation type="submission" date="2019-05" db="EMBL/GenBank/DDBJ databases">
        <title>Another draft genome of Portunus trituberculatus and its Hox gene families provides insights of decapod evolution.</title>
        <authorList>
            <person name="Jeong J.-H."/>
            <person name="Song I."/>
            <person name="Kim S."/>
            <person name="Choi T."/>
            <person name="Kim D."/>
            <person name="Ryu S."/>
            <person name="Kim W."/>
        </authorList>
    </citation>
    <scope>NUCLEOTIDE SEQUENCE [LARGE SCALE GENOMIC DNA]</scope>
    <source>
        <tissue evidence="1">Muscle</tissue>
    </source>
</reference>
<evidence type="ECO:0000313" key="2">
    <source>
        <dbReference type="Proteomes" id="UP000324222"/>
    </source>
</evidence>
<organism evidence="1 2">
    <name type="scientific">Portunus trituberculatus</name>
    <name type="common">Swimming crab</name>
    <name type="synonym">Neptunus trituberculatus</name>
    <dbReference type="NCBI Taxonomy" id="210409"/>
    <lineage>
        <taxon>Eukaryota</taxon>
        <taxon>Metazoa</taxon>
        <taxon>Ecdysozoa</taxon>
        <taxon>Arthropoda</taxon>
        <taxon>Crustacea</taxon>
        <taxon>Multicrustacea</taxon>
        <taxon>Malacostraca</taxon>
        <taxon>Eumalacostraca</taxon>
        <taxon>Eucarida</taxon>
        <taxon>Decapoda</taxon>
        <taxon>Pleocyemata</taxon>
        <taxon>Brachyura</taxon>
        <taxon>Eubrachyura</taxon>
        <taxon>Portunoidea</taxon>
        <taxon>Portunidae</taxon>
        <taxon>Portuninae</taxon>
        <taxon>Portunus</taxon>
    </lineage>
</organism>
<gene>
    <name evidence="1" type="ORF">E2C01_013388</name>
</gene>
<protein>
    <submittedName>
        <fullName evidence="1">Uncharacterized protein</fullName>
    </submittedName>
</protein>
<name>A0A5B7DH73_PORTR</name>
<comment type="caution">
    <text evidence="1">The sequence shown here is derived from an EMBL/GenBank/DDBJ whole genome shotgun (WGS) entry which is preliminary data.</text>
</comment>
<dbReference type="Proteomes" id="UP000324222">
    <property type="component" value="Unassembled WGS sequence"/>
</dbReference>
<sequence>MQMHMTELIRFIRESKGGKKPKSKIIDASPRIPSAATATITALFGQAEERISPREPNNHTK</sequence>
<dbReference type="EMBL" id="VSRR010000872">
    <property type="protein sequence ID" value="MPC20445.1"/>
    <property type="molecule type" value="Genomic_DNA"/>
</dbReference>
<evidence type="ECO:0000313" key="1">
    <source>
        <dbReference type="EMBL" id="MPC20445.1"/>
    </source>
</evidence>
<dbReference type="AlphaFoldDB" id="A0A5B7DH73"/>
<proteinExistence type="predicted"/>